<sequence>MNSPTQADVFPTDFLAEAGLNRQHVFACADLPAALLAPLARQPRERQLILLGHAGRRLWQCVQAARPAGEHPIDDYTTSTVDHCFARFFPGRHYRIVYPGPAPIGLQALGAHAGWHQPSPLMIGIDRAWGSWYAYRCVILADTGFSPDATVDRENPANSSPCTDCRERPCVAACPAGAVGDRFDLTACSDERLHPGSPCGEGCLARLACPVGSEHRYDTAQIRHSYRQSLALLKSWRLSGRSV</sequence>
<dbReference type="PROSITE" id="PS51379">
    <property type="entry name" value="4FE4S_FER_2"/>
    <property type="match status" value="1"/>
</dbReference>
<proteinExistence type="predicted"/>
<evidence type="ECO:0000313" key="2">
    <source>
        <dbReference type="EMBL" id="RKT58817.1"/>
    </source>
</evidence>
<comment type="caution">
    <text evidence="2">The sequence shown here is derived from an EMBL/GenBank/DDBJ whole genome shotgun (WGS) entry which is preliminary data.</text>
</comment>
<dbReference type="OrthoDB" id="6195205at2"/>
<evidence type="ECO:0000313" key="3">
    <source>
        <dbReference type="Proteomes" id="UP000270626"/>
    </source>
</evidence>
<keyword evidence="3" id="KW-1185">Reference proteome</keyword>
<accession>A0A495WC92</accession>
<dbReference type="Proteomes" id="UP000270626">
    <property type="component" value="Unassembled WGS sequence"/>
</dbReference>
<feature type="domain" description="4Fe-4S ferredoxin-type" evidence="1">
    <location>
        <begin position="153"/>
        <end position="184"/>
    </location>
</feature>
<organism evidence="2 3">
    <name type="scientific">Azonexus fungiphilus</name>
    <dbReference type="NCBI Taxonomy" id="146940"/>
    <lineage>
        <taxon>Bacteria</taxon>
        <taxon>Pseudomonadati</taxon>
        <taxon>Pseudomonadota</taxon>
        <taxon>Betaproteobacteria</taxon>
        <taxon>Rhodocyclales</taxon>
        <taxon>Azonexaceae</taxon>
        <taxon>Azonexus</taxon>
    </lineage>
</organism>
<protein>
    <recommendedName>
        <fullName evidence="1">4Fe-4S ferredoxin-type domain-containing protein</fullName>
    </recommendedName>
</protein>
<dbReference type="RefSeq" id="WP_121458156.1">
    <property type="nucleotide sequence ID" value="NZ_RBXP01000014.1"/>
</dbReference>
<evidence type="ECO:0000259" key="1">
    <source>
        <dbReference type="PROSITE" id="PS51379"/>
    </source>
</evidence>
<dbReference type="InterPro" id="IPR017896">
    <property type="entry name" value="4Fe4S_Fe-S-bd"/>
</dbReference>
<gene>
    <name evidence="2" type="ORF">DFR40_1846</name>
</gene>
<name>A0A495WC92_9RHOO</name>
<dbReference type="EMBL" id="RBXP01000014">
    <property type="protein sequence ID" value="RKT58817.1"/>
    <property type="molecule type" value="Genomic_DNA"/>
</dbReference>
<reference evidence="2 3" key="1">
    <citation type="submission" date="2018-10" db="EMBL/GenBank/DDBJ databases">
        <title>Genomic Encyclopedia of Type Strains, Phase IV (KMG-IV): sequencing the most valuable type-strain genomes for metagenomic binning, comparative biology and taxonomic classification.</title>
        <authorList>
            <person name="Goeker M."/>
        </authorList>
    </citation>
    <scope>NUCLEOTIDE SEQUENCE [LARGE SCALE GENOMIC DNA]</scope>
    <source>
        <strain evidence="2 3">DSM 23841</strain>
    </source>
</reference>
<dbReference type="AlphaFoldDB" id="A0A495WC92"/>